<dbReference type="AlphaFoldDB" id="A0AAQ3XEZ2"/>
<dbReference type="InterPro" id="IPR052035">
    <property type="entry name" value="ZnF_BED_domain_contain"/>
</dbReference>
<dbReference type="SUPFAM" id="SSF57667">
    <property type="entry name" value="beta-beta-alpha zinc fingers"/>
    <property type="match status" value="1"/>
</dbReference>
<accession>A0AAQ3XEZ2</accession>
<dbReference type="PANTHER" id="PTHR46481">
    <property type="entry name" value="ZINC FINGER BED DOMAIN-CONTAINING PROTEIN 4"/>
    <property type="match status" value="1"/>
</dbReference>
<sequence>VLTPPTSGSGARVRQRNPASRSQTLSTDPTPTPSDVAAPSQDTGEAGTAVVDIEEEEIVGNKRKFKSDVWNDFKKIKVARGYKTECNWCHRRLSVGSNAGTNHLCGHINICESRSVRKGLKQSTLKYSKNKDGSIFVEKYVFDQDVARKELALMICVHEYPLSIVDHAGFRKFCAALQPLFKVISRNTIKKDILDMYEVQKLSLMNSFQQGQSHIAVTTDMWTANHQKKGYMAVTVHYIDDNWNLKNYLLRFLYVPHPHNAEVISEVLHDILCDWRIKKKVSTITLDNCSTNDNVMKE</sequence>
<evidence type="ECO:0000256" key="1">
    <source>
        <dbReference type="SAM" id="MobiDB-lite"/>
    </source>
</evidence>
<dbReference type="PANTHER" id="PTHR46481:SF11">
    <property type="entry name" value="ZINC FINGER BED DOMAIN-CONTAINING PROTEIN RICESLEEPER 2-LIKE"/>
    <property type="match status" value="1"/>
</dbReference>
<name>A0AAQ3XEZ2_PASNO</name>
<dbReference type="InterPro" id="IPR012337">
    <property type="entry name" value="RNaseH-like_sf"/>
</dbReference>
<reference evidence="2 3" key="1">
    <citation type="submission" date="2024-02" db="EMBL/GenBank/DDBJ databases">
        <title>High-quality chromosome-scale genome assembly of Pensacola bahiagrass (Paspalum notatum Flugge var. saurae).</title>
        <authorList>
            <person name="Vega J.M."/>
            <person name="Podio M."/>
            <person name="Orjuela J."/>
            <person name="Siena L.A."/>
            <person name="Pessino S.C."/>
            <person name="Combes M.C."/>
            <person name="Mariac C."/>
            <person name="Albertini E."/>
            <person name="Pupilli F."/>
            <person name="Ortiz J.P.A."/>
            <person name="Leblanc O."/>
        </authorList>
    </citation>
    <scope>NUCLEOTIDE SEQUENCE [LARGE SCALE GENOMIC DNA]</scope>
    <source>
        <strain evidence="2">R1</strain>
        <tissue evidence="2">Leaf</tissue>
    </source>
</reference>
<protein>
    <recommendedName>
        <fullName evidence="4">BED-type domain-containing protein</fullName>
    </recommendedName>
</protein>
<gene>
    <name evidence="2" type="ORF">U9M48_041165</name>
</gene>
<evidence type="ECO:0000313" key="2">
    <source>
        <dbReference type="EMBL" id="WVZ95396.1"/>
    </source>
</evidence>
<feature type="compositionally biased region" description="Low complexity" evidence="1">
    <location>
        <begin position="22"/>
        <end position="40"/>
    </location>
</feature>
<dbReference type="SUPFAM" id="SSF53098">
    <property type="entry name" value="Ribonuclease H-like"/>
    <property type="match status" value="1"/>
</dbReference>
<keyword evidence="3" id="KW-1185">Reference proteome</keyword>
<evidence type="ECO:0008006" key="4">
    <source>
        <dbReference type="Google" id="ProtNLM"/>
    </source>
</evidence>
<dbReference type="SMART" id="SM00614">
    <property type="entry name" value="ZnF_BED"/>
    <property type="match status" value="1"/>
</dbReference>
<dbReference type="SUPFAM" id="SSF140996">
    <property type="entry name" value="Hermes dimerisation domain"/>
    <property type="match status" value="1"/>
</dbReference>
<organism evidence="2 3">
    <name type="scientific">Paspalum notatum var. saurae</name>
    <dbReference type="NCBI Taxonomy" id="547442"/>
    <lineage>
        <taxon>Eukaryota</taxon>
        <taxon>Viridiplantae</taxon>
        <taxon>Streptophyta</taxon>
        <taxon>Embryophyta</taxon>
        <taxon>Tracheophyta</taxon>
        <taxon>Spermatophyta</taxon>
        <taxon>Magnoliopsida</taxon>
        <taxon>Liliopsida</taxon>
        <taxon>Poales</taxon>
        <taxon>Poaceae</taxon>
        <taxon>PACMAD clade</taxon>
        <taxon>Panicoideae</taxon>
        <taxon>Andropogonodae</taxon>
        <taxon>Paspaleae</taxon>
        <taxon>Paspalinae</taxon>
        <taxon>Paspalum</taxon>
    </lineage>
</organism>
<feature type="region of interest" description="Disordered" evidence="1">
    <location>
        <begin position="1"/>
        <end position="47"/>
    </location>
</feature>
<dbReference type="Proteomes" id="UP001341281">
    <property type="component" value="Chromosome 09"/>
</dbReference>
<dbReference type="InterPro" id="IPR036236">
    <property type="entry name" value="Znf_C2H2_sf"/>
</dbReference>
<feature type="non-terminal residue" evidence="2">
    <location>
        <position position="298"/>
    </location>
</feature>
<proteinExistence type="predicted"/>
<dbReference type="EMBL" id="CP144753">
    <property type="protein sequence ID" value="WVZ95396.1"/>
    <property type="molecule type" value="Genomic_DNA"/>
</dbReference>
<evidence type="ECO:0000313" key="3">
    <source>
        <dbReference type="Proteomes" id="UP001341281"/>
    </source>
</evidence>